<reference evidence="3" key="1">
    <citation type="journal article" date="2019" name="Int. J. Syst. Evol. Microbiol.">
        <title>The Global Catalogue of Microorganisms (GCM) 10K type strain sequencing project: providing services to taxonomists for standard genome sequencing and annotation.</title>
        <authorList>
            <consortium name="The Broad Institute Genomics Platform"/>
            <consortium name="The Broad Institute Genome Sequencing Center for Infectious Disease"/>
            <person name="Wu L."/>
            <person name="Ma J."/>
        </authorList>
    </citation>
    <scope>NUCLEOTIDE SEQUENCE [LARGE SCALE GENOMIC DNA]</scope>
    <source>
        <strain evidence="3">CGMCC 1.12931</strain>
    </source>
</reference>
<dbReference type="Proteomes" id="UP000599179">
    <property type="component" value="Unassembled WGS sequence"/>
</dbReference>
<keyword evidence="1" id="KW-0472">Membrane</keyword>
<evidence type="ECO:0000313" key="3">
    <source>
        <dbReference type="Proteomes" id="UP000599179"/>
    </source>
</evidence>
<dbReference type="EMBL" id="BMGM01000004">
    <property type="protein sequence ID" value="GGE31482.1"/>
    <property type="molecule type" value="Genomic_DNA"/>
</dbReference>
<evidence type="ECO:0000313" key="2">
    <source>
        <dbReference type="EMBL" id="GGE31482.1"/>
    </source>
</evidence>
<name>A0ABQ1SH46_9FLAO</name>
<keyword evidence="3" id="KW-1185">Reference proteome</keyword>
<accession>A0ABQ1SH46</accession>
<organism evidence="2 3">
    <name type="scientific">Psychroflexus planctonicus</name>
    <dbReference type="NCBI Taxonomy" id="1526575"/>
    <lineage>
        <taxon>Bacteria</taxon>
        <taxon>Pseudomonadati</taxon>
        <taxon>Bacteroidota</taxon>
        <taxon>Flavobacteriia</taxon>
        <taxon>Flavobacteriales</taxon>
        <taxon>Flavobacteriaceae</taxon>
        <taxon>Psychroflexus</taxon>
    </lineage>
</organism>
<evidence type="ECO:0000256" key="1">
    <source>
        <dbReference type="SAM" id="Phobius"/>
    </source>
</evidence>
<proteinExistence type="predicted"/>
<feature type="transmembrane region" description="Helical" evidence="1">
    <location>
        <begin position="67"/>
        <end position="86"/>
    </location>
</feature>
<comment type="caution">
    <text evidence="2">The sequence shown here is derived from an EMBL/GenBank/DDBJ whole genome shotgun (WGS) entry which is preliminary data.</text>
</comment>
<gene>
    <name evidence="2" type="ORF">GCM10010832_09830</name>
</gene>
<feature type="transmembrane region" description="Helical" evidence="1">
    <location>
        <begin position="98"/>
        <end position="116"/>
    </location>
</feature>
<keyword evidence="1" id="KW-1133">Transmembrane helix</keyword>
<keyword evidence="1" id="KW-0812">Transmembrane</keyword>
<protein>
    <submittedName>
        <fullName evidence="2">Uncharacterized protein</fullName>
    </submittedName>
</protein>
<feature type="transmembrane region" description="Helical" evidence="1">
    <location>
        <begin position="27"/>
        <end position="46"/>
    </location>
</feature>
<sequence length="126" mass="13523">MHQLIWVFASFGGAMLTYFFQRIGLNVVVASCCVGLLGALLSYLLKMPHLAYVIFAGSFVGMTSPKVGGYGFVVIASIFCGIVYGQSLKLFEGFGGKLGATAFVSSVSTHYLLSVLKKVLKLKLLK</sequence>